<evidence type="ECO:0000313" key="3">
    <source>
        <dbReference type="Proteomes" id="UP000627292"/>
    </source>
</evidence>
<dbReference type="RefSeq" id="WP_188951651.1">
    <property type="nucleotide sequence ID" value="NZ_BMIB01000002.1"/>
</dbReference>
<gene>
    <name evidence="2" type="ORF">GCM10011379_17540</name>
</gene>
<dbReference type="EMBL" id="BMIB01000002">
    <property type="protein sequence ID" value="GGH64938.1"/>
    <property type="molecule type" value="Genomic_DNA"/>
</dbReference>
<accession>A0A917IV86</accession>
<sequence length="409" mass="46403">MHYLLKTIPATAVLWLAAPALMAQEESTNSRFTPKELAIPASPVFDVMGVTPSQINRTADIKEFKVDWSFKSWKLSPNLAIQSQPIWEAFYNRRDLGKYQQAGRFMRRLAAVDVSIGSVQDENNDRRIGFAIKANLFKEKDPLMARELYQDLTEKYRLEKESLTASLKQTQEQLDTTTDIMAKPALRTQISSVEEQLNTLHTRRNQEINERAAVFVKEHWNASSLDVAFGRVYAYQTDSAGALHTLRLNRNTGYAGWLNGSIGLGKRLLLSGLFRTSFYEEELDFQLRNLSTGEEQTQKAVAANTLFSMGVNLRYGGSVYTFFAEFLYERKGLKTPLEALSDAFGTPDGFEVVGNSVKWDVVHPNTISFGGDWRISKSVIINYGMRCVFDNQWKFTTFTPIVTLACMMR</sequence>
<dbReference type="Proteomes" id="UP000627292">
    <property type="component" value="Unassembled WGS sequence"/>
</dbReference>
<comment type="caution">
    <text evidence="2">The sequence shown here is derived from an EMBL/GenBank/DDBJ whole genome shotgun (WGS) entry which is preliminary data.</text>
</comment>
<reference evidence="2" key="1">
    <citation type="journal article" date="2014" name="Int. J. Syst. Evol. Microbiol.">
        <title>Complete genome sequence of Corynebacterium casei LMG S-19264T (=DSM 44701T), isolated from a smear-ripened cheese.</title>
        <authorList>
            <consortium name="US DOE Joint Genome Institute (JGI-PGF)"/>
            <person name="Walter F."/>
            <person name="Albersmeier A."/>
            <person name="Kalinowski J."/>
            <person name="Ruckert C."/>
        </authorList>
    </citation>
    <scope>NUCLEOTIDE SEQUENCE</scope>
    <source>
        <strain evidence="2">CGMCC 1.15290</strain>
    </source>
</reference>
<organism evidence="2 3">
    <name type="scientific">Filimonas zeae</name>
    <dbReference type="NCBI Taxonomy" id="1737353"/>
    <lineage>
        <taxon>Bacteria</taxon>
        <taxon>Pseudomonadati</taxon>
        <taxon>Bacteroidota</taxon>
        <taxon>Chitinophagia</taxon>
        <taxon>Chitinophagales</taxon>
        <taxon>Chitinophagaceae</taxon>
        <taxon>Filimonas</taxon>
    </lineage>
</organism>
<reference evidence="2" key="2">
    <citation type="submission" date="2020-09" db="EMBL/GenBank/DDBJ databases">
        <authorList>
            <person name="Sun Q."/>
            <person name="Zhou Y."/>
        </authorList>
    </citation>
    <scope>NUCLEOTIDE SEQUENCE</scope>
    <source>
        <strain evidence="2">CGMCC 1.15290</strain>
    </source>
</reference>
<proteinExistence type="predicted"/>
<name>A0A917IV86_9BACT</name>
<evidence type="ECO:0000256" key="1">
    <source>
        <dbReference type="SAM" id="SignalP"/>
    </source>
</evidence>
<keyword evidence="3" id="KW-1185">Reference proteome</keyword>
<dbReference type="AlphaFoldDB" id="A0A917IV86"/>
<feature type="chain" id="PRO_5037479079" evidence="1">
    <location>
        <begin position="24"/>
        <end position="409"/>
    </location>
</feature>
<evidence type="ECO:0000313" key="2">
    <source>
        <dbReference type="EMBL" id="GGH64938.1"/>
    </source>
</evidence>
<keyword evidence="1" id="KW-0732">Signal</keyword>
<feature type="signal peptide" evidence="1">
    <location>
        <begin position="1"/>
        <end position="23"/>
    </location>
</feature>
<protein>
    <submittedName>
        <fullName evidence="2">Uncharacterized protein</fullName>
    </submittedName>
</protein>